<sequence>MPWPMVHFAISDILFDGDPSPNLLIGSIAPDAIHIRGQIAREEKGATHLVHNDKLPAEEMFMEKCQEYLLKRSDPEWKDFVIGYFSHIYADARWTDTVYSDYEKAYTGERKNPADL</sequence>
<dbReference type="Proteomes" id="UP001248709">
    <property type="component" value="Unassembled WGS sequence"/>
</dbReference>
<dbReference type="EMBL" id="JAUSUY010000036">
    <property type="protein sequence ID" value="MDT3429117.1"/>
    <property type="molecule type" value="Genomic_DNA"/>
</dbReference>
<keyword evidence="2" id="KW-1185">Reference proteome</keyword>
<name>A0ABU3HE69_9BACL</name>
<gene>
    <name evidence="1" type="ORF">J2Z22_004717</name>
</gene>
<protein>
    <recommendedName>
        <fullName evidence="3">Phospholipase C/D domain-containing protein</fullName>
    </recommendedName>
</protein>
<dbReference type="RefSeq" id="WP_232238717.1">
    <property type="nucleotide sequence ID" value="NZ_JAUSUY010000036.1"/>
</dbReference>
<comment type="caution">
    <text evidence="1">The sequence shown here is derived from an EMBL/GenBank/DDBJ whole genome shotgun (WGS) entry which is preliminary data.</text>
</comment>
<accession>A0ABU3HE69</accession>
<reference evidence="1 2" key="1">
    <citation type="submission" date="2023-07" db="EMBL/GenBank/DDBJ databases">
        <title>Genomic Encyclopedia of Type Strains, Phase IV (KMG-IV): sequencing the most valuable type-strain genomes for metagenomic binning, comparative biology and taxonomic classification.</title>
        <authorList>
            <person name="Goeker M."/>
        </authorList>
    </citation>
    <scope>NUCLEOTIDE SEQUENCE [LARGE SCALE GENOMIC DNA]</scope>
    <source>
        <strain evidence="1 2">T98</strain>
    </source>
</reference>
<evidence type="ECO:0000313" key="2">
    <source>
        <dbReference type="Proteomes" id="UP001248709"/>
    </source>
</evidence>
<organism evidence="1 2">
    <name type="scientific">Paenibacillus forsythiae</name>
    <dbReference type="NCBI Taxonomy" id="365616"/>
    <lineage>
        <taxon>Bacteria</taxon>
        <taxon>Bacillati</taxon>
        <taxon>Bacillota</taxon>
        <taxon>Bacilli</taxon>
        <taxon>Bacillales</taxon>
        <taxon>Paenibacillaceae</taxon>
        <taxon>Paenibacillus</taxon>
    </lineage>
</organism>
<evidence type="ECO:0000313" key="1">
    <source>
        <dbReference type="EMBL" id="MDT3429117.1"/>
    </source>
</evidence>
<proteinExistence type="predicted"/>
<evidence type="ECO:0008006" key="3">
    <source>
        <dbReference type="Google" id="ProtNLM"/>
    </source>
</evidence>